<dbReference type="Gene3D" id="3.40.366.10">
    <property type="entry name" value="Malonyl-Coenzyme A Acyl Carrier Protein, domain 2"/>
    <property type="match status" value="1"/>
</dbReference>
<feature type="region of interest" description="N-terminal hotdog fold" evidence="6">
    <location>
        <begin position="914"/>
        <end position="1048"/>
    </location>
</feature>
<dbReference type="InterPro" id="IPR009081">
    <property type="entry name" value="PP-bd_ACP"/>
</dbReference>
<dbReference type="SUPFAM" id="SSF55048">
    <property type="entry name" value="Probable ACP-binding domain of malonyl-CoA ACP transacylase"/>
    <property type="match status" value="1"/>
</dbReference>
<dbReference type="Gene3D" id="3.40.50.150">
    <property type="entry name" value="Vaccinia Virus protein VP39"/>
    <property type="match status" value="1"/>
</dbReference>
<dbReference type="SUPFAM" id="SSF52777">
    <property type="entry name" value="CoA-dependent acyltransferases"/>
    <property type="match status" value="2"/>
</dbReference>
<evidence type="ECO:0000313" key="10">
    <source>
        <dbReference type="EMBL" id="KZL71638.1"/>
    </source>
</evidence>
<dbReference type="InterPro" id="IPR020841">
    <property type="entry name" value="PKS_Beta-ketoAc_synthase_dom"/>
</dbReference>
<dbReference type="GO" id="GO:0016491">
    <property type="term" value="F:oxidoreductase activity"/>
    <property type="evidence" value="ECO:0007669"/>
    <property type="project" value="UniProtKB-KW"/>
</dbReference>
<dbReference type="PANTHER" id="PTHR43775:SF22">
    <property type="entry name" value="SYNTHASE, PUTATIVE (JCVI)-RELATED"/>
    <property type="match status" value="1"/>
</dbReference>
<dbReference type="Gene3D" id="1.10.1200.10">
    <property type="entry name" value="ACP-like"/>
    <property type="match status" value="1"/>
</dbReference>
<name>A0A166T6A2_9PEZI</name>
<dbReference type="InterPro" id="IPR014043">
    <property type="entry name" value="Acyl_transferase_dom"/>
</dbReference>
<dbReference type="Pfam" id="PF02801">
    <property type="entry name" value="Ketoacyl-synt_C"/>
    <property type="match status" value="1"/>
</dbReference>
<dbReference type="SUPFAM" id="SSF53901">
    <property type="entry name" value="Thiolase-like"/>
    <property type="match status" value="1"/>
</dbReference>
<dbReference type="GO" id="GO:0004312">
    <property type="term" value="F:fatty acid synthase activity"/>
    <property type="evidence" value="ECO:0007669"/>
    <property type="project" value="TreeGrafter"/>
</dbReference>
<dbReference type="InterPro" id="IPR020807">
    <property type="entry name" value="PKS_DH"/>
</dbReference>
<gene>
    <name evidence="10" type="ORF">CT0861_07346</name>
</gene>
<evidence type="ECO:0000256" key="1">
    <source>
        <dbReference type="ARBA" id="ARBA00022450"/>
    </source>
</evidence>
<dbReference type="InterPro" id="IPR032821">
    <property type="entry name" value="PKS_assoc"/>
</dbReference>
<dbReference type="Pfam" id="PF21089">
    <property type="entry name" value="PKS_DH_N"/>
    <property type="match status" value="1"/>
</dbReference>
<dbReference type="InterPro" id="IPR020843">
    <property type="entry name" value="ER"/>
</dbReference>
<evidence type="ECO:0000256" key="2">
    <source>
        <dbReference type="ARBA" id="ARBA00022553"/>
    </source>
</evidence>
<dbReference type="Gene3D" id="3.30.559.70">
    <property type="entry name" value="Choline/Carnitine o-acyltransferase, domain 2"/>
    <property type="match status" value="1"/>
</dbReference>
<dbReference type="InterPro" id="IPR057326">
    <property type="entry name" value="KR_dom"/>
</dbReference>
<protein>
    <submittedName>
        <fullName evidence="10">Polyketide synthase</fullName>
    </submittedName>
</protein>
<evidence type="ECO:0000256" key="5">
    <source>
        <dbReference type="ARBA" id="ARBA00023268"/>
    </source>
</evidence>
<evidence type="ECO:0000256" key="4">
    <source>
        <dbReference type="ARBA" id="ARBA00023002"/>
    </source>
</evidence>
<dbReference type="Pfam" id="PF08242">
    <property type="entry name" value="Methyltransf_12"/>
    <property type="match status" value="1"/>
</dbReference>
<dbReference type="InterPro" id="IPR039551">
    <property type="entry name" value="Cho/carn_acyl_trans"/>
</dbReference>
<feature type="active site" description="Proton donor; for dehydratase activity" evidence="6">
    <location>
        <position position="1138"/>
    </location>
</feature>
<keyword evidence="11" id="KW-1185">Reference proteome</keyword>
<keyword evidence="4" id="KW-0560">Oxidoreductase</keyword>
<dbReference type="Pfam" id="PF23114">
    <property type="entry name" value="NAD-bd_HRPKS_sdrA"/>
    <property type="match status" value="1"/>
</dbReference>
<dbReference type="InterPro" id="IPR049552">
    <property type="entry name" value="PKS_DH_N"/>
</dbReference>
<dbReference type="SUPFAM" id="SSF50129">
    <property type="entry name" value="GroES-like"/>
    <property type="match status" value="1"/>
</dbReference>
<dbReference type="SUPFAM" id="SSF47336">
    <property type="entry name" value="ACP-like"/>
    <property type="match status" value="1"/>
</dbReference>
<keyword evidence="2" id="KW-0597">Phosphoprotein</keyword>
<evidence type="ECO:0000313" key="11">
    <source>
        <dbReference type="Proteomes" id="UP000076552"/>
    </source>
</evidence>
<evidence type="ECO:0000259" key="8">
    <source>
        <dbReference type="PROSITE" id="PS52004"/>
    </source>
</evidence>
<dbReference type="InterPro" id="IPR013968">
    <property type="entry name" value="PKS_KR"/>
</dbReference>
<dbReference type="PROSITE" id="PS52004">
    <property type="entry name" value="KS3_2"/>
    <property type="match status" value="1"/>
</dbReference>
<dbReference type="InterPro" id="IPR001227">
    <property type="entry name" value="Ac_transferase_dom_sf"/>
</dbReference>
<dbReference type="GO" id="GO:0006633">
    <property type="term" value="P:fatty acid biosynthetic process"/>
    <property type="evidence" value="ECO:0007669"/>
    <property type="project" value="TreeGrafter"/>
</dbReference>
<evidence type="ECO:0000256" key="6">
    <source>
        <dbReference type="PROSITE-ProRule" id="PRU01363"/>
    </source>
</evidence>
<feature type="region of interest" description="C-terminal hotdog fold" evidence="6">
    <location>
        <begin position="1073"/>
        <end position="1228"/>
    </location>
</feature>
<feature type="domain" description="Ketosynthase family 3 (KS3)" evidence="8">
    <location>
        <begin position="6"/>
        <end position="430"/>
    </location>
</feature>
<evidence type="ECO:0000256" key="3">
    <source>
        <dbReference type="ARBA" id="ARBA00022679"/>
    </source>
</evidence>
<dbReference type="InterPro" id="IPR016039">
    <property type="entry name" value="Thiolase-like"/>
</dbReference>
<sequence>MSSPSPIPLAIVGISCRLPGGATSPEKLWDLLENGKSAWSKVPVERFNEDAFLHPDPDDRNGTNNHLGGHFLDQDLAEFDAGFFNISPQEAASMDPQQRLLLETTYEAIESAGIPQEHIRGTNTSVYMAMFTRDYDRNIYKDVVDVSKYHVTGAGEAIMANRISHLFDLRGPSMTIDTGCSGAMAAVAQACISLRSGDCDVALAGAANLILSPDHHISMSNLHMLNAEGKTYSFDSRGAGYGRGEGVATLVIKRLDDALNAGDTVRAVIRDAVLNQDGHTAGITLPSAEAQAQLERKALARVGLRPQDITYIEAHGTGTAAGDAAEIDAISKVFCAARDTPLYVGSVKSNIGHLEGVSGLAALIKATVMLERSAIPPNVNFVQPKEDLRLEESGIRVPTTLEKWPENRPHRVSVNSFGYGGTNAHAILERAPERQTSITTKAGPQLFIFSAKTQSSLSTSLTNMHGWVSKQVDDKKIRSLSYTLTRRRSLMPWRLSCVASSRQELLECLSKASKANLTTRVPSHVNINFVFTGQGAQWPQMGRELLGVEAFRTSMERSRDTLRQLGASWDLLEELLHDVAQSRLKDAELSQPVTTAVQIGLVDLLRTFAIEPSAVVGHSSGEIAAAYTAGYLSHEVAIKAAYFRGFSAGIARSKGMGEGAMLAVGIGEKATEDYILRVKDGRAVVACQNSPTSTTISGDLTAISNVAEMLNQDSIFNRRLLVNAAYHSHHMQAAAMEYTMSLGEISVDNPVKPVPFFSSVSGSEMTHGFDTSYWTSNLVSKVRFCDAIQALCRSQLSSPELAQTHQVFIEIGPHNALAGPTRQSISGLQEEVSYDYCSALIRGTDGIQSVLGLIGKALERGCNVDVTAISSLDSFTDQLPVLHDLPSYSWDHSNRFWHESRLSKEYRLRKHPYHDLLGLRMIENNSFHPSWRHLIGVTGLPWLRDHIVDGSIIFPGSGYLCMAIEAARQLFNDNNPSKELESIGLKDISFLKGLVIPEPPSRVEVQMNFIPITGSNDSAHQFVISAISEGGHWAKHCTGSVFIEIKNSTAVESGLKIPVTIDELSRAVEPTSAEVVLSRELYKELDAVGNTYGVTFSGIEKSLIQEGKALSSITITDVAYTMPAQHIHPHIIHPTTLDILLHTSLPLVNRRIGKGSVMPVRIDELALSTQIHNEAGASLSAVTSLTTSHLRGADADILVFQKHSDSFPSPVISISGLELRSLASRSSSGNDRDICYDIKWDIDVNHMPTERLRPDKSFDSVKKKWDIIESAANIFIQRCIKAVGSNTTSIPEDHRRLQLQWMTSIASLSRDDEHPTRAEELLKLSSLQGVEGEFLSRLGPALPDIILGKINPLQLMLEDGLLYRVYADDSSARCYALMAEYLKFKSFKQSELSVLEIGGGTGGATLPFLQALDDHDALPIAFDFTDISSGFFDNAKEKLKKWSSLVNFRSLDVERDPVEQGFTNNSYDIILACNVLHATSSIKTTLSKVRGLLKPGGILLLIEITKPRHYHNVTFGTLPGWWKGVAEGRRAGPLLPPESWSEKMSETSLEMQHAIYDDIETPISSLMVARAVDDDEPQRNAIRVIMDRGVPGELKQLSDQLVDELQNRGLNLLSASWEDVIHNPHSSDINVVIDNGQQPILANISSVKFQKIVQLLRAHSNIIWITAQNSSQNCMNPVKHLITGVSRTAHAENDDLRMITVDVQQGIGCQSKNNKLLGFLTHLITSHGTKNSSIGEREYVYKDNKILIPRIMHSRAIQQWIPGHSAEPTEMQPFNDTRMPLKLDALRTQATNTPIFVENEFMKNPLQANEVEVSVEVMGIPDHVLKNGLSGFVGLVTAIGSSVQQVNMGDRVVAVDVTPYPSKLRIPQNQVETLPNEISSGTAASLLVPFMAAYHALAIVASLTSGSTVLVHGATRAVAKAAVAVAKGLGARIIQAVPRDEDLSTLDDPLLALSDCIVPDSGYSCKYQLRSFLGTTKVDAVISCTKAPLPRELAEVLKPFGHAVQIQDHSEAATPWVISNTDHLSNTTISRLDIGSLISERPEHISFLFNHAMDLLQQLSTDLRPTKVAVESIQRLDRLLASGSQPGGYRTSLMALQVDSSAVRCYKQEKRSLSLSPNATYLISGGLGDLGKRFIRLMCAAGAQYIVTLSRGVLSSHERLDALQDELRRQHNREVSIQDIQCNIAILNDVRTALSIIKAQNLPPVRGVIQAAVALKDSTLNTMTADSFNSVLEAKVQGTLNLKNVFAPEGLSFFISLSSAVTVIGTSGQANYNAGNAVQDALAQFNEDGDDCHYMSLNVGTIEGADATADSQTRVQALQRQGLTPIMPDELLGFFRYALSAEARKSKCNQAVIGFTPASLAQTTAANGTAHSPMFTHVRNQGRVMTPENHPGTKKTLRSMIEEAQTLDEVSKIVALAIGEKVVNLVAGDISEVHLDTSIADFYLDSLITIELRNWVNREFQATISVSEIMNSQDFISLGTKVTARSALVCGENSTEGPTSDSDTQATYANTSLTSMPSSESFVKIEASRAQLEHLPPPDLESALDMLVDSRKGICSAMELAETMKAVADFKEVGSELRDALVSHPRANDLRHDYYEKILHFERREPLQDHALFFLGHITDDAPLHSQAERAAIIALSALRFKYQLETGTLEQSSLNGSPLCMDTLHWLFHAAQEPGRDLDHMRKYGASNEILVMRKGHLFQVTVHHNDGFAALTSMFTDIIGQSEEQQAAISVLTSERRATWAKLRQEISSIKSNDIGLTSIESAAFVVCLDDCTPTSPSERFTALLLNDRHLTNRWLDKTLQFVVTANGVSSLVGLNSTLDGLSAKQLHQAVTDEIMGHTRDFVNNAMEEHMNQQQAPLSTVKEISFEIPAHISYAIHQQTLRNLNHYSVMGACRRHLPALSRVFLGTHRLRSKGTVLMAILLATRLFYGHFEPVWETVTLGKYAQGRIDWLQTVTTDVAKWIEAVIEQGPTQPNSQSSSNLLAGLRAAVAKHTQSVRQVADGQGFVEPLYALLGVAEEREQEVPSLFKTAAWMSSDRNATPKLVKTDCLGSGGWLPMQEGGFLMPNPNSLFIHYEVHHADPLVVVQGREEDVARYETCLDRAVDTLWAIIDNSK</sequence>
<comment type="caution">
    <text evidence="10">The sequence shown here is derived from an EMBL/GenBank/DDBJ whole genome shotgun (WGS) entry which is preliminary data.</text>
</comment>
<dbReference type="InterPro" id="IPR050091">
    <property type="entry name" value="PKS_NRPS_Biosynth_Enz"/>
</dbReference>
<dbReference type="InterPro" id="IPR049900">
    <property type="entry name" value="PKS_mFAS_DH"/>
</dbReference>
<dbReference type="PROSITE" id="PS52019">
    <property type="entry name" value="PKS_MFAS_DH"/>
    <property type="match status" value="1"/>
</dbReference>
<dbReference type="InterPro" id="IPR042104">
    <property type="entry name" value="PKS_dehydratase_sf"/>
</dbReference>
<feature type="domain" description="Carrier" evidence="7">
    <location>
        <begin position="2404"/>
        <end position="2486"/>
    </location>
</feature>
<dbReference type="InterPro" id="IPR029063">
    <property type="entry name" value="SAM-dependent_MTases_sf"/>
</dbReference>
<dbReference type="InterPro" id="IPR014030">
    <property type="entry name" value="Ketoacyl_synth_N"/>
</dbReference>
<keyword evidence="1" id="KW-0596">Phosphopantetheine</keyword>
<dbReference type="SMART" id="SM00827">
    <property type="entry name" value="PKS_AT"/>
    <property type="match status" value="1"/>
</dbReference>
<dbReference type="SUPFAM" id="SSF51735">
    <property type="entry name" value="NAD(P)-binding Rossmann-fold domains"/>
    <property type="match status" value="2"/>
</dbReference>
<dbReference type="InterPro" id="IPR036291">
    <property type="entry name" value="NAD(P)-bd_dom_sf"/>
</dbReference>
<dbReference type="EMBL" id="LFIV01000068">
    <property type="protein sequence ID" value="KZL71638.1"/>
    <property type="molecule type" value="Genomic_DNA"/>
</dbReference>
<proteinExistence type="predicted"/>
<dbReference type="SUPFAM" id="SSF53335">
    <property type="entry name" value="S-adenosyl-L-methionine-dependent methyltransferases"/>
    <property type="match status" value="1"/>
</dbReference>
<dbReference type="SUPFAM" id="SSF52151">
    <property type="entry name" value="FabD/lysophospholipase-like"/>
    <property type="match status" value="1"/>
</dbReference>
<dbReference type="Gene3D" id="3.90.180.10">
    <property type="entry name" value="Medium-chain alcohol dehydrogenases, catalytic domain"/>
    <property type="match status" value="1"/>
</dbReference>
<dbReference type="InterPro" id="IPR042231">
    <property type="entry name" value="Cho/carn_acyl_trans_2"/>
</dbReference>
<dbReference type="Pfam" id="PF00109">
    <property type="entry name" value="ketoacyl-synt"/>
    <property type="match status" value="1"/>
</dbReference>
<dbReference type="Pfam" id="PF00755">
    <property type="entry name" value="Carn_acyltransf"/>
    <property type="match status" value="1"/>
</dbReference>
<dbReference type="InterPro" id="IPR016036">
    <property type="entry name" value="Malonyl_transacylase_ACP-bd"/>
</dbReference>
<dbReference type="Gene3D" id="3.10.129.110">
    <property type="entry name" value="Polyketide synthase dehydratase"/>
    <property type="match status" value="1"/>
</dbReference>
<dbReference type="Pfam" id="PF00698">
    <property type="entry name" value="Acyl_transf_1"/>
    <property type="match status" value="1"/>
</dbReference>
<reference evidence="10 11" key="1">
    <citation type="submission" date="2015-06" db="EMBL/GenBank/DDBJ databases">
        <title>Survival trade-offs in plant roots during colonization by closely related pathogenic and mutualistic fungi.</title>
        <authorList>
            <person name="Hacquard S."/>
            <person name="Kracher B."/>
            <person name="Hiruma K."/>
            <person name="Weinman A."/>
            <person name="Muench P."/>
            <person name="Garrido Oter R."/>
            <person name="Ver Loren van Themaat E."/>
            <person name="Dallerey J.-F."/>
            <person name="Damm U."/>
            <person name="Henrissat B."/>
            <person name="Lespinet O."/>
            <person name="Thon M."/>
            <person name="Kemen E."/>
            <person name="McHardy A.C."/>
            <person name="Schulze-Lefert P."/>
            <person name="O'Connell R.J."/>
        </authorList>
    </citation>
    <scope>NUCLEOTIDE SEQUENCE [LARGE SCALE GENOMIC DNA]</scope>
    <source>
        <strain evidence="10 11">0861</strain>
    </source>
</reference>
<dbReference type="STRING" id="708197.A0A166T6A2"/>
<dbReference type="Gene3D" id="3.40.50.720">
    <property type="entry name" value="NAD(P)-binding Rossmann-like Domain"/>
    <property type="match status" value="2"/>
</dbReference>
<evidence type="ECO:0000259" key="9">
    <source>
        <dbReference type="PROSITE" id="PS52019"/>
    </source>
</evidence>
<dbReference type="InterPro" id="IPR023213">
    <property type="entry name" value="CAT-like_dom_sf"/>
</dbReference>
<dbReference type="InterPro" id="IPR014031">
    <property type="entry name" value="Ketoacyl_synth_C"/>
</dbReference>
<feature type="domain" description="PKS/mFAS DH" evidence="9">
    <location>
        <begin position="914"/>
        <end position="1228"/>
    </location>
</feature>
<dbReference type="InterPro" id="IPR056501">
    <property type="entry name" value="NAD-bd_HRPKS_sdrA"/>
</dbReference>
<dbReference type="Pfam" id="PF08659">
    <property type="entry name" value="KR"/>
    <property type="match status" value="1"/>
</dbReference>
<dbReference type="SMART" id="SM00826">
    <property type="entry name" value="PKS_DH"/>
    <property type="match status" value="1"/>
</dbReference>
<keyword evidence="3" id="KW-0808">Transferase</keyword>
<dbReference type="Gene3D" id="3.40.47.10">
    <property type="match status" value="1"/>
</dbReference>
<dbReference type="Pfam" id="PF16197">
    <property type="entry name" value="KAsynt_C_assoc"/>
    <property type="match status" value="1"/>
</dbReference>
<organism evidence="10 11">
    <name type="scientific">Colletotrichum tofieldiae</name>
    <dbReference type="NCBI Taxonomy" id="708197"/>
    <lineage>
        <taxon>Eukaryota</taxon>
        <taxon>Fungi</taxon>
        <taxon>Dikarya</taxon>
        <taxon>Ascomycota</taxon>
        <taxon>Pezizomycotina</taxon>
        <taxon>Sordariomycetes</taxon>
        <taxon>Hypocreomycetidae</taxon>
        <taxon>Glomerellales</taxon>
        <taxon>Glomerellaceae</taxon>
        <taxon>Colletotrichum</taxon>
        <taxon>Colletotrichum spaethianum species complex</taxon>
    </lineage>
</organism>
<dbReference type="SMART" id="SM00825">
    <property type="entry name" value="PKS_KS"/>
    <property type="match status" value="1"/>
</dbReference>
<dbReference type="InterPro" id="IPR013217">
    <property type="entry name" value="Methyltransf_12"/>
</dbReference>
<dbReference type="GO" id="GO:0044550">
    <property type="term" value="P:secondary metabolite biosynthetic process"/>
    <property type="evidence" value="ECO:0007669"/>
    <property type="project" value="TreeGrafter"/>
</dbReference>
<dbReference type="Pfam" id="PF14765">
    <property type="entry name" value="PS-DH"/>
    <property type="match status" value="1"/>
</dbReference>
<dbReference type="PANTHER" id="PTHR43775">
    <property type="entry name" value="FATTY ACID SYNTHASE"/>
    <property type="match status" value="1"/>
</dbReference>
<dbReference type="PROSITE" id="PS50075">
    <property type="entry name" value="CARRIER"/>
    <property type="match status" value="1"/>
</dbReference>
<feature type="active site" description="Proton acceptor; for dehydratase activity" evidence="6">
    <location>
        <position position="946"/>
    </location>
</feature>
<dbReference type="SMART" id="SM00822">
    <property type="entry name" value="PKS_KR"/>
    <property type="match status" value="1"/>
</dbReference>
<dbReference type="CDD" id="cd00833">
    <property type="entry name" value="PKS"/>
    <property type="match status" value="1"/>
</dbReference>
<dbReference type="Pfam" id="PF23297">
    <property type="entry name" value="ACP_SdgA_C"/>
    <property type="match status" value="1"/>
</dbReference>
<dbReference type="InterPro" id="IPR016035">
    <property type="entry name" value="Acyl_Trfase/lysoPLipase"/>
</dbReference>
<dbReference type="Gene3D" id="3.30.559.10">
    <property type="entry name" value="Chloramphenicol acetyltransferase-like domain"/>
    <property type="match status" value="1"/>
</dbReference>
<dbReference type="InterPro" id="IPR011032">
    <property type="entry name" value="GroES-like_sf"/>
</dbReference>
<keyword evidence="5" id="KW-0511">Multifunctional enzyme</keyword>
<accession>A0A166T6A2</accession>
<evidence type="ECO:0000259" key="7">
    <source>
        <dbReference type="PROSITE" id="PS50075"/>
    </source>
</evidence>
<dbReference type="SMART" id="SM00829">
    <property type="entry name" value="PKS_ER"/>
    <property type="match status" value="1"/>
</dbReference>
<dbReference type="InterPro" id="IPR036736">
    <property type="entry name" value="ACP-like_sf"/>
</dbReference>
<dbReference type="Proteomes" id="UP000076552">
    <property type="component" value="Unassembled WGS sequence"/>
</dbReference>
<dbReference type="CDD" id="cd02440">
    <property type="entry name" value="AdoMet_MTases"/>
    <property type="match status" value="1"/>
</dbReference>
<dbReference type="InterPro" id="IPR049551">
    <property type="entry name" value="PKS_DH_C"/>
</dbReference>